<dbReference type="Gene3D" id="3.40.50.2300">
    <property type="match status" value="2"/>
</dbReference>
<dbReference type="AlphaFoldDB" id="A0A402BE77"/>
<keyword evidence="4" id="KW-0804">Transcription</keyword>
<dbReference type="GO" id="GO:0003700">
    <property type="term" value="F:DNA-binding transcription factor activity"/>
    <property type="evidence" value="ECO:0007669"/>
    <property type="project" value="TreeGrafter"/>
</dbReference>
<keyword evidence="1" id="KW-0678">Repressor</keyword>
<dbReference type="EMBL" id="BIFT01000002">
    <property type="protein sequence ID" value="GCE29557.1"/>
    <property type="molecule type" value="Genomic_DNA"/>
</dbReference>
<feature type="domain" description="HTH lacI-type" evidence="5">
    <location>
        <begin position="20"/>
        <end position="59"/>
    </location>
</feature>
<accession>A0A402BE77</accession>
<evidence type="ECO:0000256" key="2">
    <source>
        <dbReference type="ARBA" id="ARBA00023015"/>
    </source>
</evidence>
<keyword evidence="7" id="KW-1185">Reference proteome</keyword>
<dbReference type="SMART" id="SM00354">
    <property type="entry name" value="HTH_LACI"/>
    <property type="match status" value="1"/>
</dbReference>
<reference evidence="7" key="1">
    <citation type="submission" date="2018-12" db="EMBL/GenBank/DDBJ databases">
        <title>Tengunoibacter tsumagoiensis gen. nov., sp. nov., Dictyobacter kobayashii sp. nov., D. alpinus sp. nov., and D. joshuensis sp. nov. and description of Dictyobacteraceae fam. nov. within the order Ktedonobacterales isolated from Tengu-no-mugimeshi.</title>
        <authorList>
            <person name="Wang C.M."/>
            <person name="Zheng Y."/>
            <person name="Sakai Y."/>
            <person name="Toyoda A."/>
            <person name="Minakuchi Y."/>
            <person name="Abe K."/>
            <person name="Yokota A."/>
            <person name="Yabe S."/>
        </authorList>
    </citation>
    <scope>NUCLEOTIDE SEQUENCE [LARGE SCALE GENOMIC DNA]</scope>
    <source>
        <strain evidence="7">Uno16</strain>
    </source>
</reference>
<dbReference type="PROSITE" id="PS50932">
    <property type="entry name" value="HTH_LACI_2"/>
    <property type="match status" value="1"/>
</dbReference>
<gene>
    <name evidence="6" type="ORF">KDA_50410</name>
</gene>
<dbReference type="SUPFAM" id="SSF53822">
    <property type="entry name" value="Periplasmic binding protein-like I"/>
    <property type="match status" value="1"/>
</dbReference>
<dbReference type="CDD" id="cd06267">
    <property type="entry name" value="PBP1_LacI_sugar_binding-like"/>
    <property type="match status" value="1"/>
</dbReference>
<comment type="caution">
    <text evidence="6">The sequence shown here is derived from an EMBL/GenBank/DDBJ whole genome shotgun (WGS) entry which is preliminary data.</text>
</comment>
<evidence type="ECO:0000256" key="4">
    <source>
        <dbReference type="ARBA" id="ARBA00023163"/>
    </source>
</evidence>
<dbReference type="InterPro" id="IPR028082">
    <property type="entry name" value="Peripla_BP_I"/>
</dbReference>
<evidence type="ECO:0000259" key="5">
    <source>
        <dbReference type="PROSITE" id="PS50932"/>
    </source>
</evidence>
<organism evidence="6 7">
    <name type="scientific">Dictyobacter alpinus</name>
    <dbReference type="NCBI Taxonomy" id="2014873"/>
    <lineage>
        <taxon>Bacteria</taxon>
        <taxon>Bacillati</taxon>
        <taxon>Chloroflexota</taxon>
        <taxon>Ktedonobacteria</taxon>
        <taxon>Ktedonobacterales</taxon>
        <taxon>Dictyobacteraceae</taxon>
        <taxon>Dictyobacter</taxon>
    </lineage>
</organism>
<dbReference type="SUPFAM" id="SSF47413">
    <property type="entry name" value="lambda repressor-like DNA-binding domains"/>
    <property type="match status" value="1"/>
</dbReference>
<sequence length="359" mass="40429">MGDFMRETYNLPRTRSGQRITMRDIADAAQVSVSTVSRVLNNNEGISQSVREHVLAAARGMGCEFELPRYRGDNQLTRIHLFISTHMTSDSFHSDVVAGIEEECRRNGVQLSYTVTPPGKEGEMLAMEQVKRHREDGLIFVSQDNRTFLEDVAKLNFRIVLINAEHEGLPIDLFVHDNWSGVLEAMNHLIAHGHRSILHLTGAPQRSTLHRRHQAYRTALETAGIVYDPRLVVHMNISLEEAYQWMKEYLESQRPQFTAIFCTNDYCAIGAMRALQEANIRIPEDISVVGYGDNPMAAFAVPPLTSVHIERGEVGRMAARRLIERAASPQLSPIHVRLYARFISRQSVGTPGISSLSVE</sequence>
<dbReference type="PROSITE" id="PS00356">
    <property type="entry name" value="HTH_LACI_1"/>
    <property type="match status" value="1"/>
</dbReference>
<dbReference type="GO" id="GO:0000976">
    <property type="term" value="F:transcription cis-regulatory region binding"/>
    <property type="evidence" value="ECO:0007669"/>
    <property type="project" value="TreeGrafter"/>
</dbReference>
<dbReference type="CDD" id="cd01392">
    <property type="entry name" value="HTH_LacI"/>
    <property type="match status" value="1"/>
</dbReference>
<dbReference type="InterPro" id="IPR046335">
    <property type="entry name" value="LacI/GalR-like_sensor"/>
</dbReference>
<keyword evidence="3" id="KW-0238">DNA-binding</keyword>
<evidence type="ECO:0000313" key="7">
    <source>
        <dbReference type="Proteomes" id="UP000287171"/>
    </source>
</evidence>
<dbReference type="Gene3D" id="1.10.260.40">
    <property type="entry name" value="lambda repressor-like DNA-binding domains"/>
    <property type="match status" value="1"/>
</dbReference>
<dbReference type="Proteomes" id="UP000287171">
    <property type="component" value="Unassembled WGS sequence"/>
</dbReference>
<dbReference type="PANTHER" id="PTHR30146">
    <property type="entry name" value="LACI-RELATED TRANSCRIPTIONAL REPRESSOR"/>
    <property type="match status" value="1"/>
</dbReference>
<name>A0A402BE77_9CHLR</name>
<evidence type="ECO:0000313" key="6">
    <source>
        <dbReference type="EMBL" id="GCE29557.1"/>
    </source>
</evidence>
<evidence type="ECO:0000256" key="1">
    <source>
        <dbReference type="ARBA" id="ARBA00022491"/>
    </source>
</evidence>
<dbReference type="Pfam" id="PF13377">
    <property type="entry name" value="Peripla_BP_3"/>
    <property type="match status" value="1"/>
</dbReference>
<dbReference type="PANTHER" id="PTHR30146:SF148">
    <property type="entry name" value="HTH-TYPE TRANSCRIPTIONAL REPRESSOR PURR-RELATED"/>
    <property type="match status" value="1"/>
</dbReference>
<protein>
    <submittedName>
        <fullName evidence="6">LacI family transcriptional regulator</fullName>
    </submittedName>
</protein>
<keyword evidence="2" id="KW-0805">Transcription regulation</keyword>
<dbReference type="Pfam" id="PF00356">
    <property type="entry name" value="LacI"/>
    <property type="match status" value="1"/>
</dbReference>
<evidence type="ECO:0000256" key="3">
    <source>
        <dbReference type="ARBA" id="ARBA00023125"/>
    </source>
</evidence>
<dbReference type="InterPro" id="IPR010982">
    <property type="entry name" value="Lambda_DNA-bd_dom_sf"/>
</dbReference>
<proteinExistence type="predicted"/>
<dbReference type="InterPro" id="IPR000843">
    <property type="entry name" value="HTH_LacI"/>
</dbReference>